<dbReference type="AlphaFoldDB" id="A0A3S8RSL5"/>
<proteinExistence type="inferred from homology"/>
<evidence type="ECO:0000256" key="1">
    <source>
        <dbReference type="ARBA" id="ARBA00009764"/>
    </source>
</evidence>
<comment type="subcellular location">
    <subcellularLocation>
        <location evidence="5">Secreted</location>
    </subcellularLocation>
    <subcellularLocation>
        <location evidence="5">Bacterial flagellum</location>
    </subcellularLocation>
</comment>
<feature type="domain" description="Flagellar hook-associated protein 2 N-terminal" evidence="6">
    <location>
        <begin position="10"/>
        <end position="104"/>
    </location>
</feature>
<dbReference type="Pfam" id="PF07195">
    <property type="entry name" value="FliD_C"/>
    <property type="match status" value="1"/>
</dbReference>
<dbReference type="GO" id="GO:0005576">
    <property type="term" value="C:extracellular region"/>
    <property type="evidence" value="ECO:0007669"/>
    <property type="project" value="UniProtKB-SubCell"/>
</dbReference>
<dbReference type="InterPro" id="IPR010809">
    <property type="entry name" value="FliD_C"/>
</dbReference>
<evidence type="ECO:0000256" key="5">
    <source>
        <dbReference type="RuleBase" id="RU362066"/>
    </source>
</evidence>
<keyword evidence="4 5" id="KW-0975">Bacterial flagellum</keyword>
<dbReference type="PANTHER" id="PTHR30288">
    <property type="entry name" value="FLAGELLAR CAP/ASSEMBLY PROTEIN FLID"/>
    <property type="match status" value="1"/>
</dbReference>
<feature type="domain" description="Flagellar hook-associated protein 2 C-terminal" evidence="7">
    <location>
        <begin position="225"/>
        <end position="492"/>
    </location>
</feature>
<comment type="subunit">
    <text evidence="2 5">Homopentamer.</text>
</comment>
<dbReference type="GO" id="GO:0009421">
    <property type="term" value="C:bacterial-type flagellum filament cap"/>
    <property type="evidence" value="ECO:0007669"/>
    <property type="project" value="InterPro"/>
</dbReference>
<dbReference type="OrthoDB" id="9776025at2"/>
<gene>
    <name evidence="8" type="ORF">EIM92_06615</name>
</gene>
<dbReference type="Pfam" id="PF07196">
    <property type="entry name" value="Flagellin_IN"/>
    <property type="match status" value="1"/>
</dbReference>
<dbReference type="InterPro" id="IPR003481">
    <property type="entry name" value="FliD_N"/>
</dbReference>
<keyword evidence="9" id="KW-1185">Reference proteome</keyword>
<dbReference type="GO" id="GO:0009424">
    <property type="term" value="C:bacterial-type flagellum hook"/>
    <property type="evidence" value="ECO:0007669"/>
    <property type="project" value="UniProtKB-UniRule"/>
</dbReference>
<keyword evidence="5" id="KW-0964">Secreted</keyword>
<dbReference type="Pfam" id="PF02465">
    <property type="entry name" value="FliD_N"/>
    <property type="match status" value="1"/>
</dbReference>
<comment type="similarity">
    <text evidence="1 5">Belongs to the FliD family.</text>
</comment>
<dbReference type="GO" id="GO:0007155">
    <property type="term" value="P:cell adhesion"/>
    <property type="evidence" value="ECO:0007669"/>
    <property type="project" value="InterPro"/>
</dbReference>
<sequence length="503" mass="54953">MPIRISGMASGMDIDLLVSDLMKAEKIPLTKKTQNKTIVQYRMDLYRDVNTKLMALRDNISKMRFSTDFSGVKAASSNENAVKVSGSNPGKVTTTIEVKHLAEQAKKLSTGKATIGSGLDLSKSLAENADNFDTSPILDPSGGATNLTMTINGVDINYSKDDSIQSIINKVNQSSAGVALSYDSSADQFVFISRQTGKAAQIDAQDIEGNFLAAIKMDSTDVPTGKDAKVVINGIESDRSSNSFTQDGVTYTLLQPTTSAVTITNNNDTDAIVNKIKEFVNNYNEAISLVHKLTDEKIARGYAPLTNEQKKEMAEEEVKNWEKLAKRGLLRNDVLLEPFARKMRSFLSEAIPVDGTTNLSPMDIGLGTTSYNGNAAEFATAGGKIVLDEDKLRKAIEADPNQVEALFTRVSGTGSEEGLFQKMYKQLNTTITDITKKSGKAGGSYNDITTELGKQSSKMELEIKTLEDRLNRKEEFYYKQFAAMEKAMSNSNSQLNFLLQNMG</sequence>
<dbReference type="GO" id="GO:0071973">
    <property type="term" value="P:bacterial-type flagellum-dependent cell motility"/>
    <property type="evidence" value="ECO:0007669"/>
    <property type="project" value="TreeGrafter"/>
</dbReference>
<evidence type="ECO:0000313" key="9">
    <source>
        <dbReference type="Proteomes" id="UP000273145"/>
    </source>
</evidence>
<organism evidence="8 9">
    <name type="scientific">Paenibacillus lentus</name>
    <dbReference type="NCBI Taxonomy" id="1338368"/>
    <lineage>
        <taxon>Bacteria</taxon>
        <taxon>Bacillati</taxon>
        <taxon>Bacillota</taxon>
        <taxon>Bacilli</taxon>
        <taxon>Bacillales</taxon>
        <taxon>Paenibacillaceae</taxon>
        <taxon>Paenibacillus</taxon>
    </lineage>
</organism>
<evidence type="ECO:0000259" key="6">
    <source>
        <dbReference type="Pfam" id="PF02465"/>
    </source>
</evidence>
<evidence type="ECO:0000256" key="3">
    <source>
        <dbReference type="ARBA" id="ARBA00023054"/>
    </source>
</evidence>
<keyword evidence="3" id="KW-0175">Coiled coil</keyword>
<dbReference type="InterPro" id="IPR010810">
    <property type="entry name" value="Flagellin_hook_IN_motif"/>
</dbReference>
<dbReference type="PANTHER" id="PTHR30288:SF0">
    <property type="entry name" value="FLAGELLAR HOOK-ASSOCIATED PROTEIN 2"/>
    <property type="match status" value="1"/>
</dbReference>
<name>A0A3S8RSL5_9BACL</name>
<accession>A0A3S8RSL5</accession>
<dbReference type="Proteomes" id="UP000273145">
    <property type="component" value="Chromosome"/>
</dbReference>
<dbReference type="KEGG" id="plen:EIM92_06615"/>
<protein>
    <recommendedName>
        <fullName evidence="5">Flagellar hook-associated protein 2</fullName>
        <shortName evidence="5">HAP2</shortName>
    </recommendedName>
    <alternativeName>
        <fullName evidence="5">Flagellar cap protein</fullName>
    </alternativeName>
</protein>
<dbReference type="EMBL" id="CP034248">
    <property type="protein sequence ID" value="AZK45914.1"/>
    <property type="molecule type" value="Genomic_DNA"/>
</dbReference>
<dbReference type="InterPro" id="IPR040026">
    <property type="entry name" value="FliD"/>
</dbReference>
<evidence type="ECO:0000256" key="4">
    <source>
        <dbReference type="ARBA" id="ARBA00023143"/>
    </source>
</evidence>
<comment type="function">
    <text evidence="5">Required for morphogenesis and for the elongation of the flagellar filament by facilitating polymerization of the flagellin monomers at the tip of growing filament. Forms a capping structure, which prevents flagellin subunits (transported through the central channel of the flagellum) from leaking out without polymerization at the distal end.</text>
</comment>
<reference evidence="8 9" key="1">
    <citation type="submission" date="2018-11" db="EMBL/GenBank/DDBJ databases">
        <title>Genome sequencing of Paenibacillus lentus DSM25539(T).</title>
        <authorList>
            <person name="Kook J.-K."/>
            <person name="Park S.-N."/>
            <person name="Lim Y.K."/>
        </authorList>
    </citation>
    <scope>NUCLEOTIDE SEQUENCE [LARGE SCALE GENOMIC DNA]</scope>
    <source>
        <strain evidence="8 9">DSM 25539</strain>
    </source>
</reference>
<evidence type="ECO:0000313" key="8">
    <source>
        <dbReference type="EMBL" id="AZK45914.1"/>
    </source>
</evidence>
<dbReference type="RefSeq" id="WP_125082008.1">
    <property type="nucleotide sequence ID" value="NZ_CP034248.1"/>
</dbReference>
<evidence type="ECO:0000259" key="7">
    <source>
        <dbReference type="Pfam" id="PF07195"/>
    </source>
</evidence>
<evidence type="ECO:0000256" key="2">
    <source>
        <dbReference type="ARBA" id="ARBA00011255"/>
    </source>
</evidence>